<dbReference type="SUPFAM" id="SSF53254">
    <property type="entry name" value="Phosphoglycerate mutase-like"/>
    <property type="match status" value="1"/>
</dbReference>
<dbReference type="AlphaFoldDB" id="A0A8J2X0Z5"/>
<sequence length="488" mass="52475">MRVLACILLGAARADEMTGAIYVSRHGVRSPYPPGGTGWPAHGQSWEAWTSAPVKRAAEFGMTDHAFKTQELTAHGKTLVKPLGASAREAWAAAGLELDCERVKTYADDSTRDVQTAKLWLEGLGCAENHVDVANGSLPEMVPILSDDFVQPNGICKVATEGQARGRFGGDVDALTAAHAVGIDEVQAALEMPSDADACIDLPDDVECAIASFPYQYDAMPWHGLFGGPLYYAQYFAESWMFEYLSGLDDFANHKLTPEELVRLYGLHVAIMGFASNYFNSRALGSALLAYVAVSAREIVRGHPENVRALFAHDTNILYLRHLLDLDWIATGWPMHAAPTGGALVFEVRGQAVRTVFRAQSPQSQHSGEGTVDEAVLVIPACGVELCPVEDFVRVVAEAVDADCLPAELRDALIRGVSVREDVCTGMRPWLMVLGAFLSAAGGAFIAIAAERRKRAPSAASLLQASRRADQQEGLALVESNPLSPDGV</sequence>
<evidence type="ECO:0000256" key="1">
    <source>
        <dbReference type="SAM" id="Phobius"/>
    </source>
</evidence>
<dbReference type="Gene3D" id="3.40.50.1240">
    <property type="entry name" value="Phosphoglycerate mutase-like"/>
    <property type="match status" value="1"/>
</dbReference>
<organism evidence="2 3">
    <name type="scientific">Pelagomonas calceolata</name>
    <dbReference type="NCBI Taxonomy" id="35677"/>
    <lineage>
        <taxon>Eukaryota</taxon>
        <taxon>Sar</taxon>
        <taxon>Stramenopiles</taxon>
        <taxon>Ochrophyta</taxon>
        <taxon>Pelagophyceae</taxon>
        <taxon>Pelagomonadales</taxon>
        <taxon>Pelagomonadaceae</taxon>
        <taxon>Pelagomonas</taxon>
    </lineage>
</organism>
<evidence type="ECO:0000313" key="3">
    <source>
        <dbReference type="Proteomes" id="UP000789595"/>
    </source>
</evidence>
<dbReference type="Proteomes" id="UP000789595">
    <property type="component" value="Unassembled WGS sequence"/>
</dbReference>
<dbReference type="InterPro" id="IPR033379">
    <property type="entry name" value="Acid_Pase_AS"/>
</dbReference>
<keyword evidence="3" id="KW-1185">Reference proteome</keyword>
<proteinExistence type="predicted"/>
<feature type="transmembrane region" description="Helical" evidence="1">
    <location>
        <begin position="430"/>
        <end position="450"/>
    </location>
</feature>
<keyword evidence="1" id="KW-1133">Transmembrane helix</keyword>
<gene>
    <name evidence="2" type="ORF">PECAL_2P30560</name>
</gene>
<dbReference type="InterPro" id="IPR000560">
    <property type="entry name" value="His_Pase_clade-2"/>
</dbReference>
<keyword evidence="1" id="KW-0812">Transmembrane</keyword>
<dbReference type="EMBL" id="CAKKNE010000002">
    <property type="protein sequence ID" value="CAH0369911.1"/>
    <property type="molecule type" value="Genomic_DNA"/>
</dbReference>
<keyword evidence="1" id="KW-0472">Membrane</keyword>
<dbReference type="OrthoDB" id="75078at2759"/>
<dbReference type="Pfam" id="PF00328">
    <property type="entry name" value="His_Phos_2"/>
    <property type="match status" value="1"/>
</dbReference>
<evidence type="ECO:0000313" key="2">
    <source>
        <dbReference type="EMBL" id="CAH0369911.1"/>
    </source>
</evidence>
<comment type="caution">
    <text evidence="2">The sequence shown here is derived from an EMBL/GenBank/DDBJ whole genome shotgun (WGS) entry which is preliminary data.</text>
</comment>
<dbReference type="InterPro" id="IPR029033">
    <property type="entry name" value="His_PPase_superfam"/>
</dbReference>
<reference evidence="2" key="1">
    <citation type="submission" date="2021-11" db="EMBL/GenBank/DDBJ databases">
        <authorList>
            <consortium name="Genoscope - CEA"/>
            <person name="William W."/>
        </authorList>
    </citation>
    <scope>NUCLEOTIDE SEQUENCE</scope>
</reference>
<accession>A0A8J2X0Z5</accession>
<evidence type="ECO:0008006" key="4">
    <source>
        <dbReference type="Google" id="ProtNLM"/>
    </source>
</evidence>
<name>A0A8J2X0Z5_9STRA</name>
<dbReference type="PROSITE" id="PS00616">
    <property type="entry name" value="HIS_ACID_PHOSPHAT_1"/>
    <property type="match status" value="1"/>
</dbReference>
<protein>
    <recommendedName>
        <fullName evidence="4">Acid phosphatase</fullName>
    </recommendedName>
</protein>